<dbReference type="Pfam" id="PF02517">
    <property type="entry name" value="Rce1-like"/>
    <property type="match status" value="1"/>
</dbReference>
<feature type="transmembrane region" description="Helical" evidence="1">
    <location>
        <begin position="112"/>
        <end position="133"/>
    </location>
</feature>
<feature type="transmembrane region" description="Helical" evidence="1">
    <location>
        <begin position="139"/>
        <end position="161"/>
    </location>
</feature>
<dbReference type="EMBL" id="MSKJ01000009">
    <property type="protein sequence ID" value="OLO45140.1"/>
    <property type="molecule type" value="Genomic_DNA"/>
</dbReference>
<feature type="domain" description="CAAX prenyl protease 2/Lysostaphin resistance protein A-like" evidence="2">
    <location>
        <begin position="27"/>
        <end position="125"/>
    </location>
</feature>
<sequence>MYGALMVLLIEPGGLPFVPSGWVGPGAVLVVVVGLFVGGWCEEIGYRGVMYRAMAERCHPWLCVIVNGAFFGVCHLQYFDLGLLYVTLFVGCAVGLDVIMASVWVGSWRNRVLAASVVHGVANVVLQAVGVEYTVGTCLMWFLATALSAVMAYIIGVKMGVGDFAAARQIKIGMRSE</sequence>
<keyword evidence="1" id="KW-0472">Membrane</keyword>
<dbReference type="Proteomes" id="UP000186857">
    <property type="component" value="Unassembled WGS sequence"/>
</dbReference>
<feature type="transmembrane region" description="Helical" evidence="1">
    <location>
        <begin position="20"/>
        <end position="41"/>
    </location>
</feature>
<dbReference type="GO" id="GO:0004175">
    <property type="term" value="F:endopeptidase activity"/>
    <property type="evidence" value="ECO:0007669"/>
    <property type="project" value="UniProtKB-ARBA"/>
</dbReference>
<protein>
    <recommendedName>
        <fullName evidence="2">CAAX prenyl protease 2/Lysostaphin resistance protein A-like domain-containing protein</fullName>
    </recommendedName>
</protein>
<reference evidence="3 4" key="1">
    <citation type="submission" date="2016-12" db="EMBL/GenBank/DDBJ databases">
        <title>Genomic Comparison of strains in the 'Actinomyces naeslundii' Group.</title>
        <authorList>
            <person name="Mughal S.R."/>
            <person name="Do T."/>
            <person name="Gilbert S.C."/>
            <person name="Witherden E.A."/>
            <person name="Didelot X."/>
            <person name="Beighton D."/>
        </authorList>
    </citation>
    <scope>NUCLEOTIDE SEQUENCE [LARGE SCALE GENOMIC DNA]</scope>
    <source>
        <strain evidence="3 4">CCUG 33920</strain>
    </source>
</reference>
<keyword evidence="1" id="KW-0812">Transmembrane</keyword>
<evidence type="ECO:0000313" key="3">
    <source>
        <dbReference type="EMBL" id="OLO45140.1"/>
    </source>
</evidence>
<dbReference type="AlphaFoldDB" id="A0A1Q8VAM0"/>
<gene>
    <name evidence="3" type="ORF">BKH29_05075</name>
</gene>
<dbReference type="GO" id="GO:0080120">
    <property type="term" value="P:CAAX-box protein maturation"/>
    <property type="evidence" value="ECO:0007669"/>
    <property type="project" value="UniProtKB-ARBA"/>
</dbReference>
<feature type="transmembrane region" description="Helical" evidence="1">
    <location>
        <begin position="61"/>
        <end position="78"/>
    </location>
</feature>
<organism evidence="3 4">
    <name type="scientific">Actinomyces oris</name>
    <dbReference type="NCBI Taxonomy" id="544580"/>
    <lineage>
        <taxon>Bacteria</taxon>
        <taxon>Bacillati</taxon>
        <taxon>Actinomycetota</taxon>
        <taxon>Actinomycetes</taxon>
        <taxon>Actinomycetales</taxon>
        <taxon>Actinomycetaceae</taxon>
        <taxon>Actinomyces</taxon>
    </lineage>
</organism>
<proteinExistence type="predicted"/>
<dbReference type="InterPro" id="IPR003675">
    <property type="entry name" value="Rce1/LyrA-like_dom"/>
</dbReference>
<keyword evidence="1" id="KW-1133">Transmembrane helix</keyword>
<accession>A0A1Q8VAM0</accession>
<evidence type="ECO:0000256" key="1">
    <source>
        <dbReference type="SAM" id="Phobius"/>
    </source>
</evidence>
<feature type="transmembrane region" description="Helical" evidence="1">
    <location>
        <begin position="84"/>
        <end position="105"/>
    </location>
</feature>
<comment type="caution">
    <text evidence="3">The sequence shown here is derived from an EMBL/GenBank/DDBJ whole genome shotgun (WGS) entry which is preliminary data.</text>
</comment>
<name>A0A1Q8VAM0_9ACTO</name>
<evidence type="ECO:0000313" key="4">
    <source>
        <dbReference type="Proteomes" id="UP000186857"/>
    </source>
</evidence>
<evidence type="ECO:0000259" key="2">
    <source>
        <dbReference type="Pfam" id="PF02517"/>
    </source>
</evidence>